<dbReference type="AlphaFoldDB" id="A0A512NI29"/>
<dbReference type="EMBL" id="BKAJ01000105">
    <property type="protein sequence ID" value="GEP58608.1"/>
    <property type="molecule type" value="Genomic_DNA"/>
</dbReference>
<dbReference type="InterPro" id="IPR006164">
    <property type="entry name" value="DNA_bd_Ku70/Ku80"/>
</dbReference>
<comment type="subunit">
    <text evidence="2">Homodimer. Interacts with LigD.</text>
</comment>
<keyword evidence="1 2" id="KW-0238">DNA-binding</keyword>
<dbReference type="SMART" id="SM00559">
    <property type="entry name" value="Ku78"/>
    <property type="match status" value="1"/>
</dbReference>
<keyword evidence="7" id="KW-1185">Reference proteome</keyword>
<dbReference type="PANTHER" id="PTHR41251:SF1">
    <property type="entry name" value="NON-HOMOLOGOUS END JOINING PROTEIN KU"/>
    <property type="match status" value="1"/>
</dbReference>
<protein>
    <recommendedName>
        <fullName evidence="2">Non-homologous end joining protein Ku</fullName>
    </recommendedName>
</protein>
<sequence>MPRSSWKGYLKLSLVSCAVALYNASSSSDRVSFNNLNRKTGNRLKQNLVDSVTGEPVDTADRVKGYQVAKGQYVMVEDDEIEALKIESTKTIEIETFVPASEIDEIYIDSPYYLAPDDKVAEEAFAVIREAMTKKKMVGIGRIVLARRERMLMLQPRDKGMLATTLRYPYEVRAGSEIFDEIGDTKLPAEMLDIAQEIINRMSGHFEPDTFTDRYEEAVVAMLRAKQQGQTFTVPEPSQPANVVNIMDALKKSLEAAGGDGAVRRPRAPSKTAGEMEGARAPAAAAKGAARKPVAKKPAARKAARG</sequence>
<feature type="signal peptide" evidence="4">
    <location>
        <begin position="1"/>
        <end position="20"/>
    </location>
</feature>
<feature type="compositionally biased region" description="Low complexity" evidence="3">
    <location>
        <begin position="279"/>
        <end position="288"/>
    </location>
</feature>
<dbReference type="Proteomes" id="UP000321058">
    <property type="component" value="Unassembled WGS sequence"/>
</dbReference>
<dbReference type="PIRSF" id="PIRSF006493">
    <property type="entry name" value="Prok_Ku"/>
    <property type="match status" value="1"/>
</dbReference>
<gene>
    <name evidence="6" type="primary">ku_1</name>
    <name evidence="2" type="synonym">ku</name>
    <name evidence="6" type="ORF">RSO01_57740</name>
</gene>
<dbReference type="PANTHER" id="PTHR41251">
    <property type="entry name" value="NON-HOMOLOGOUS END JOINING PROTEIN KU"/>
    <property type="match status" value="1"/>
</dbReference>
<comment type="function">
    <text evidence="2">With LigD forms a non-homologous end joining (NHEJ) DNA repair enzyme, which repairs dsDNA breaks with reduced fidelity. Binds linear dsDNA with 5'- and 3'- overhangs but not closed circular dsDNA nor ssDNA. Recruits and stimulates the ligase activity of LigD.</text>
</comment>
<evidence type="ECO:0000259" key="5">
    <source>
        <dbReference type="SMART" id="SM00559"/>
    </source>
</evidence>
<evidence type="ECO:0000256" key="4">
    <source>
        <dbReference type="SAM" id="SignalP"/>
    </source>
</evidence>
<keyword evidence="2" id="KW-0234">DNA repair</keyword>
<evidence type="ECO:0000256" key="1">
    <source>
        <dbReference type="ARBA" id="ARBA00023125"/>
    </source>
</evidence>
<dbReference type="SUPFAM" id="SSF100939">
    <property type="entry name" value="SPOC domain-like"/>
    <property type="match status" value="1"/>
</dbReference>
<dbReference type="HAMAP" id="MF_01875">
    <property type="entry name" value="Prokaryotic_Ku"/>
    <property type="match status" value="1"/>
</dbReference>
<dbReference type="RefSeq" id="WP_147154006.1">
    <property type="nucleotide sequence ID" value="NZ_BKAJ01000105.1"/>
</dbReference>
<reference evidence="6 7" key="1">
    <citation type="submission" date="2019-07" db="EMBL/GenBank/DDBJ databases">
        <title>Whole genome shotgun sequence of Reyranella soli NBRC 108950.</title>
        <authorList>
            <person name="Hosoyama A."/>
            <person name="Uohara A."/>
            <person name="Ohji S."/>
            <person name="Ichikawa N."/>
        </authorList>
    </citation>
    <scope>NUCLEOTIDE SEQUENCE [LARGE SCALE GENOMIC DNA]</scope>
    <source>
        <strain evidence="6 7">NBRC 108950</strain>
    </source>
</reference>
<dbReference type="Pfam" id="PF02735">
    <property type="entry name" value="Ku"/>
    <property type="match status" value="1"/>
</dbReference>
<dbReference type="CDD" id="cd00789">
    <property type="entry name" value="KU_like"/>
    <property type="match status" value="1"/>
</dbReference>
<evidence type="ECO:0000256" key="2">
    <source>
        <dbReference type="HAMAP-Rule" id="MF_01875"/>
    </source>
</evidence>
<keyword evidence="4" id="KW-0732">Signal</keyword>
<keyword evidence="2" id="KW-0233">DNA recombination</keyword>
<comment type="caution">
    <text evidence="6">The sequence shown here is derived from an EMBL/GenBank/DDBJ whole genome shotgun (WGS) entry which is preliminary data.</text>
</comment>
<feature type="compositionally biased region" description="Basic residues" evidence="3">
    <location>
        <begin position="289"/>
        <end position="306"/>
    </location>
</feature>
<evidence type="ECO:0000313" key="7">
    <source>
        <dbReference type="Proteomes" id="UP000321058"/>
    </source>
</evidence>
<comment type="similarity">
    <text evidence="2">Belongs to the prokaryotic Ku family.</text>
</comment>
<feature type="chain" id="PRO_5021943268" description="Non-homologous end joining protein Ku" evidence="4">
    <location>
        <begin position="21"/>
        <end position="306"/>
    </location>
</feature>
<dbReference type="GO" id="GO:0003690">
    <property type="term" value="F:double-stranded DNA binding"/>
    <property type="evidence" value="ECO:0007669"/>
    <property type="project" value="UniProtKB-UniRule"/>
</dbReference>
<dbReference type="OrthoDB" id="9780854at2"/>
<feature type="domain" description="Ku" evidence="5">
    <location>
        <begin position="54"/>
        <end position="183"/>
    </location>
</feature>
<evidence type="ECO:0000256" key="3">
    <source>
        <dbReference type="SAM" id="MobiDB-lite"/>
    </source>
</evidence>
<dbReference type="GO" id="GO:0006303">
    <property type="term" value="P:double-strand break repair via nonhomologous end joining"/>
    <property type="evidence" value="ECO:0007669"/>
    <property type="project" value="UniProtKB-UniRule"/>
</dbReference>
<proteinExistence type="inferred from homology"/>
<dbReference type="InterPro" id="IPR009187">
    <property type="entry name" value="Prok_Ku"/>
</dbReference>
<accession>A0A512NI29</accession>
<dbReference type="GO" id="GO:0006310">
    <property type="term" value="P:DNA recombination"/>
    <property type="evidence" value="ECO:0007669"/>
    <property type="project" value="UniProtKB-KW"/>
</dbReference>
<dbReference type="InterPro" id="IPR016194">
    <property type="entry name" value="SPOC-like_C_dom_sf"/>
</dbReference>
<organism evidence="6 7">
    <name type="scientific">Reyranella soli</name>
    <dbReference type="NCBI Taxonomy" id="1230389"/>
    <lineage>
        <taxon>Bacteria</taxon>
        <taxon>Pseudomonadati</taxon>
        <taxon>Pseudomonadota</taxon>
        <taxon>Alphaproteobacteria</taxon>
        <taxon>Hyphomicrobiales</taxon>
        <taxon>Reyranellaceae</taxon>
        <taxon>Reyranella</taxon>
    </lineage>
</organism>
<keyword evidence="2" id="KW-0227">DNA damage</keyword>
<name>A0A512NI29_9HYPH</name>
<dbReference type="Gene3D" id="2.40.290.10">
    <property type="match status" value="1"/>
</dbReference>
<feature type="region of interest" description="Disordered" evidence="3">
    <location>
        <begin position="257"/>
        <end position="306"/>
    </location>
</feature>
<evidence type="ECO:0000313" key="6">
    <source>
        <dbReference type="EMBL" id="GEP58608.1"/>
    </source>
</evidence>
<dbReference type="NCBIfam" id="TIGR02772">
    <property type="entry name" value="Ku_bact"/>
    <property type="match status" value="1"/>
</dbReference>